<gene>
    <name evidence="3" type="ORF">PUN28_018465</name>
</gene>
<feature type="chain" id="PRO_5043755222" description="DUF4773 domain-containing protein" evidence="1">
    <location>
        <begin position="21"/>
        <end position="350"/>
    </location>
</feature>
<evidence type="ECO:0000256" key="1">
    <source>
        <dbReference type="SAM" id="SignalP"/>
    </source>
</evidence>
<proteinExistence type="predicted"/>
<feature type="domain" description="DUF4773" evidence="2">
    <location>
        <begin position="44"/>
        <end position="159"/>
    </location>
</feature>
<dbReference type="Pfam" id="PF15998">
    <property type="entry name" value="DUF4773"/>
    <property type="match status" value="1"/>
</dbReference>
<feature type="signal peptide" evidence="1">
    <location>
        <begin position="1"/>
        <end position="20"/>
    </location>
</feature>
<keyword evidence="4" id="KW-1185">Reference proteome</keyword>
<evidence type="ECO:0000259" key="2">
    <source>
        <dbReference type="Pfam" id="PF15998"/>
    </source>
</evidence>
<protein>
    <recommendedName>
        <fullName evidence="2">DUF4773 domain-containing protein</fullName>
    </recommendedName>
</protein>
<dbReference type="PANTHER" id="PTHR36299:SF2">
    <property type="entry name" value="DUF4773 DOMAIN-CONTAINING PROTEIN"/>
    <property type="match status" value="1"/>
</dbReference>
<keyword evidence="1" id="KW-0732">Signal</keyword>
<dbReference type="InterPro" id="IPR031941">
    <property type="entry name" value="DUF4773"/>
</dbReference>
<organism evidence="3 4">
    <name type="scientific">Cardiocondyla obscurior</name>
    <dbReference type="NCBI Taxonomy" id="286306"/>
    <lineage>
        <taxon>Eukaryota</taxon>
        <taxon>Metazoa</taxon>
        <taxon>Ecdysozoa</taxon>
        <taxon>Arthropoda</taxon>
        <taxon>Hexapoda</taxon>
        <taxon>Insecta</taxon>
        <taxon>Pterygota</taxon>
        <taxon>Neoptera</taxon>
        <taxon>Endopterygota</taxon>
        <taxon>Hymenoptera</taxon>
        <taxon>Apocrita</taxon>
        <taxon>Aculeata</taxon>
        <taxon>Formicoidea</taxon>
        <taxon>Formicidae</taxon>
        <taxon>Myrmicinae</taxon>
        <taxon>Cardiocondyla</taxon>
    </lineage>
</organism>
<dbReference type="EMBL" id="JADYXP020000023">
    <property type="protein sequence ID" value="KAL0101921.1"/>
    <property type="molecule type" value="Genomic_DNA"/>
</dbReference>
<dbReference type="PANTHER" id="PTHR36299">
    <property type="entry name" value="AGAP008005-PA"/>
    <property type="match status" value="1"/>
</dbReference>
<accession>A0AAW2EHR5</accession>
<evidence type="ECO:0000313" key="4">
    <source>
        <dbReference type="Proteomes" id="UP001430953"/>
    </source>
</evidence>
<sequence>MAMRATILVLMVTLVVVASAGFLETLLSWDLPEAEARSTTPQSKCLCQTSNCLCCIDLNLTATIDLGGPACVNIRQKEQNVSLNLSYGDNPIHNATIRIANAANKPTCMNLLSDLAQICARFTSVKQSDVGGYDGCMVIEPALLGAPQAMYHIGCFNFNEGIRQVEVSAITETTESADNTDEEDTLNTEELIAAVSASAEQGIALFTQWLGLNLNPKLNLTNKENGLQDHHQVPHNERTTGPSLIDVSSRSARNMADIIQNEKSDERFKQLLSAQDNVLKGSATIGQSHGAETTFVYSKPSDLLFERNTTEEAKRKLEAEAVAPQHRVVVPKESRRGGRAYNIHQHVNEI</sequence>
<reference evidence="3 4" key="1">
    <citation type="submission" date="2023-03" db="EMBL/GenBank/DDBJ databases">
        <title>High recombination rates correlate with genetic variation in Cardiocondyla obscurior ants.</title>
        <authorList>
            <person name="Errbii M."/>
        </authorList>
    </citation>
    <scope>NUCLEOTIDE SEQUENCE [LARGE SCALE GENOMIC DNA]</scope>
    <source>
        <strain evidence="3">Alpha-2009</strain>
        <tissue evidence="3">Whole body</tissue>
    </source>
</reference>
<evidence type="ECO:0000313" key="3">
    <source>
        <dbReference type="EMBL" id="KAL0101921.1"/>
    </source>
</evidence>
<comment type="caution">
    <text evidence="3">The sequence shown here is derived from an EMBL/GenBank/DDBJ whole genome shotgun (WGS) entry which is preliminary data.</text>
</comment>
<dbReference type="AlphaFoldDB" id="A0AAW2EHR5"/>
<dbReference type="Proteomes" id="UP001430953">
    <property type="component" value="Unassembled WGS sequence"/>
</dbReference>
<name>A0AAW2EHR5_9HYME</name>